<sequence>MSSTVYLITGANRGIGLAVAAQLAARPNAIVFAGARDPTRAKELNALADAHPGRLHVIKVVSADRANNDAAAEEIKKVAGRLDVVIANAGISDSFLDALEVTPEEMTRHFEINTNGPLVLFQATHALLSASPAPKFVPISSGNGSIEQGTQFPGDIYPYGASKAALNWVVRKLHREFPAMIIFPLAPGAVETDLTMSAAKRDPGIGELIKDFPLITTEESARGIVEQVDVATRETHGGQFVDITGLGKWAW</sequence>
<dbReference type="PANTHER" id="PTHR43544:SF7">
    <property type="entry name" value="NADB-LER2"/>
    <property type="match status" value="1"/>
</dbReference>
<evidence type="ECO:0000313" key="5">
    <source>
        <dbReference type="Proteomes" id="UP000320762"/>
    </source>
</evidence>
<evidence type="ECO:0000313" key="4">
    <source>
        <dbReference type="EMBL" id="TRM61789.1"/>
    </source>
</evidence>
<evidence type="ECO:0000256" key="2">
    <source>
        <dbReference type="ARBA" id="ARBA00022857"/>
    </source>
</evidence>
<evidence type="ECO:0000256" key="1">
    <source>
        <dbReference type="ARBA" id="ARBA00006484"/>
    </source>
</evidence>
<dbReference type="PRINTS" id="PR00081">
    <property type="entry name" value="GDHRDH"/>
</dbReference>
<evidence type="ECO:0000256" key="3">
    <source>
        <dbReference type="ARBA" id="ARBA00023002"/>
    </source>
</evidence>
<dbReference type="GO" id="GO:0016491">
    <property type="term" value="F:oxidoreductase activity"/>
    <property type="evidence" value="ECO:0007669"/>
    <property type="project" value="UniProtKB-KW"/>
</dbReference>
<dbReference type="GO" id="GO:0005737">
    <property type="term" value="C:cytoplasm"/>
    <property type="evidence" value="ECO:0007669"/>
    <property type="project" value="TreeGrafter"/>
</dbReference>
<keyword evidence="3" id="KW-0560">Oxidoreductase</keyword>
<dbReference type="PANTHER" id="PTHR43544">
    <property type="entry name" value="SHORT-CHAIN DEHYDROGENASE/REDUCTASE"/>
    <property type="match status" value="1"/>
</dbReference>
<dbReference type="InterPro" id="IPR002347">
    <property type="entry name" value="SDR_fam"/>
</dbReference>
<dbReference type="AlphaFoldDB" id="A0A550CAF9"/>
<dbReference type="CDD" id="cd05325">
    <property type="entry name" value="carb_red_sniffer_like_SDR_c"/>
    <property type="match status" value="1"/>
</dbReference>
<evidence type="ECO:0008006" key="6">
    <source>
        <dbReference type="Google" id="ProtNLM"/>
    </source>
</evidence>
<dbReference type="EMBL" id="VDMD01000015">
    <property type="protein sequence ID" value="TRM61789.1"/>
    <property type="molecule type" value="Genomic_DNA"/>
</dbReference>
<gene>
    <name evidence="4" type="ORF">BD626DRAFT_72586</name>
</gene>
<dbReference type="InterPro" id="IPR020904">
    <property type="entry name" value="Sc_DH/Rdtase_CS"/>
</dbReference>
<dbReference type="Proteomes" id="UP000320762">
    <property type="component" value="Unassembled WGS sequence"/>
</dbReference>
<dbReference type="PROSITE" id="PS00061">
    <property type="entry name" value="ADH_SHORT"/>
    <property type="match status" value="1"/>
</dbReference>
<keyword evidence="5" id="KW-1185">Reference proteome</keyword>
<reference evidence="4 5" key="1">
    <citation type="journal article" date="2019" name="New Phytol.">
        <title>Comparative genomics reveals unique wood-decay strategies and fruiting body development in the Schizophyllaceae.</title>
        <authorList>
            <person name="Almasi E."/>
            <person name="Sahu N."/>
            <person name="Krizsan K."/>
            <person name="Balint B."/>
            <person name="Kovacs G.M."/>
            <person name="Kiss B."/>
            <person name="Cseklye J."/>
            <person name="Drula E."/>
            <person name="Henrissat B."/>
            <person name="Nagy I."/>
            <person name="Chovatia M."/>
            <person name="Adam C."/>
            <person name="LaButti K."/>
            <person name="Lipzen A."/>
            <person name="Riley R."/>
            <person name="Grigoriev I.V."/>
            <person name="Nagy L.G."/>
        </authorList>
    </citation>
    <scope>NUCLEOTIDE SEQUENCE [LARGE SCALE GENOMIC DNA]</scope>
    <source>
        <strain evidence="4 5">NL-1724</strain>
    </source>
</reference>
<dbReference type="InterPro" id="IPR036291">
    <property type="entry name" value="NAD(P)-bd_dom_sf"/>
</dbReference>
<dbReference type="SUPFAM" id="SSF51735">
    <property type="entry name" value="NAD(P)-binding Rossmann-fold domains"/>
    <property type="match status" value="1"/>
</dbReference>
<organism evidence="4 5">
    <name type="scientific">Schizophyllum amplum</name>
    <dbReference type="NCBI Taxonomy" id="97359"/>
    <lineage>
        <taxon>Eukaryota</taxon>
        <taxon>Fungi</taxon>
        <taxon>Dikarya</taxon>
        <taxon>Basidiomycota</taxon>
        <taxon>Agaricomycotina</taxon>
        <taxon>Agaricomycetes</taxon>
        <taxon>Agaricomycetidae</taxon>
        <taxon>Agaricales</taxon>
        <taxon>Schizophyllaceae</taxon>
        <taxon>Schizophyllum</taxon>
    </lineage>
</organism>
<proteinExistence type="inferred from homology"/>
<keyword evidence="2" id="KW-0521">NADP</keyword>
<comment type="similarity">
    <text evidence="1">Belongs to the short-chain dehydrogenases/reductases (SDR) family.</text>
</comment>
<protein>
    <recommendedName>
        <fullName evidence="6">NAD(P)-binding protein</fullName>
    </recommendedName>
</protein>
<dbReference type="InterPro" id="IPR051468">
    <property type="entry name" value="Fungal_SecMetab_SDRs"/>
</dbReference>
<comment type="caution">
    <text evidence="4">The sequence shown here is derived from an EMBL/GenBank/DDBJ whole genome shotgun (WGS) entry which is preliminary data.</text>
</comment>
<dbReference type="OrthoDB" id="9876299at2759"/>
<dbReference type="Gene3D" id="3.40.50.720">
    <property type="entry name" value="NAD(P)-binding Rossmann-like Domain"/>
    <property type="match status" value="1"/>
</dbReference>
<dbReference type="Pfam" id="PF00106">
    <property type="entry name" value="adh_short"/>
    <property type="match status" value="1"/>
</dbReference>
<accession>A0A550CAF9</accession>
<name>A0A550CAF9_9AGAR</name>